<feature type="transmembrane region" description="Helical" evidence="1">
    <location>
        <begin position="351"/>
        <end position="374"/>
    </location>
</feature>
<feature type="domain" description="DUF112" evidence="2">
    <location>
        <begin position="18"/>
        <end position="435"/>
    </location>
</feature>
<keyword evidence="4" id="KW-1185">Reference proteome</keyword>
<sequence length="503" mass="53035">MDGFSTAWNILTTTPAVFAAIGGVAWGIIGGALPGISPSIALALLLPFTYGMDPITAIVLLGATYVGAEYGGSIPAILINTPGTNAAAATVVDGYYMHREGRGGEALGISLQSGVVGGMIGLIFLIAFTEPLSRVALSFNFPAYFALGILGLSVIVSLSNGSLVKGLMAATFGLMIATIGTDPLSGVSRFTFGEAELLTGIEYVIVMVGVFAMSELMMTANTPDWGKTDQTQTRIKLPTFRKWRKLWRAQGIGSGVGIFEGVMPGAGGSIAAFMSYNEAKRWSSEPEKFGKGSEEGIAAPEAANNAVACTALVPVLSFGIPGSNSAAILMGGMLIHGLQPGPMLFQKEPEFVYGLFGGLAVANISQLFLGILMMTPALWLVNRPKPFLMAAIFGLVFSGIYSIHNSTYDLYLVLLFGLMGYLMRVFAFPFLPLVLGLVLGYLVEANYRRSLELTSGDHRIFWETPIALGLLITAALFVTGSALRDILAARKAAKRVAEGPAPE</sequence>
<feature type="transmembrane region" description="Helical" evidence="1">
    <location>
        <begin position="6"/>
        <end position="29"/>
    </location>
</feature>
<gene>
    <name evidence="3" type="ORF">EI545_06735</name>
</gene>
<evidence type="ECO:0000256" key="1">
    <source>
        <dbReference type="SAM" id="Phobius"/>
    </source>
</evidence>
<dbReference type="RefSeq" id="WP_125324757.1">
    <property type="nucleotide sequence ID" value="NZ_CP034328.1"/>
</dbReference>
<accession>A0A3S8U4M1</accession>
<feature type="transmembrane region" description="Helical" evidence="1">
    <location>
        <begin position="163"/>
        <end position="180"/>
    </location>
</feature>
<feature type="transmembrane region" description="Helical" evidence="1">
    <location>
        <begin position="41"/>
        <end position="68"/>
    </location>
</feature>
<dbReference type="EMBL" id="CP034328">
    <property type="protein sequence ID" value="AZL58556.1"/>
    <property type="molecule type" value="Genomic_DNA"/>
</dbReference>
<dbReference type="InterPro" id="IPR002823">
    <property type="entry name" value="DUF112_TM"/>
</dbReference>
<feature type="transmembrane region" description="Helical" evidence="1">
    <location>
        <begin position="135"/>
        <end position="156"/>
    </location>
</feature>
<dbReference type="AlphaFoldDB" id="A0A3S8U4M1"/>
<evidence type="ECO:0000259" key="2">
    <source>
        <dbReference type="Pfam" id="PF01970"/>
    </source>
</evidence>
<feature type="transmembrane region" description="Helical" evidence="1">
    <location>
        <begin position="466"/>
        <end position="487"/>
    </location>
</feature>
<name>A0A3S8U4M1_9RHOB</name>
<keyword evidence="1" id="KW-0472">Membrane</keyword>
<dbReference type="KEGG" id="taw:EI545_06735"/>
<dbReference type="OrthoDB" id="9791872at2"/>
<feature type="transmembrane region" description="Helical" evidence="1">
    <location>
        <begin position="386"/>
        <end position="403"/>
    </location>
</feature>
<feature type="transmembrane region" description="Helical" evidence="1">
    <location>
        <begin position="200"/>
        <end position="218"/>
    </location>
</feature>
<evidence type="ECO:0000313" key="3">
    <source>
        <dbReference type="EMBL" id="AZL58556.1"/>
    </source>
</evidence>
<organism evidence="3 4">
    <name type="scientific">Tabrizicola piscis</name>
    <dbReference type="NCBI Taxonomy" id="2494374"/>
    <lineage>
        <taxon>Bacteria</taxon>
        <taxon>Pseudomonadati</taxon>
        <taxon>Pseudomonadota</taxon>
        <taxon>Alphaproteobacteria</taxon>
        <taxon>Rhodobacterales</taxon>
        <taxon>Paracoccaceae</taxon>
        <taxon>Tabrizicola</taxon>
    </lineage>
</organism>
<dbReference type="PANTHER" id="PTHR35342">
    <property type="entry name" value="TRICARBOXYLIC TRANSPORT PROTEIN"/>
    <property type="match status" value="1"/>
</dbReference>
<reference evidence="3 4" key="1">
    <citation type="submission" date="2018-12" db="EMBL/GenBank/DDBJ databases">
        <title>Complete genome sequencing of Tabrizicola sp. K13M18.</title>
        <authorList>
            <person name="Bae J.-W."/>
        </authorList>
    </citation>
    <scope>NUCLEOTIDE SEQUENCE [LARGE SCALE GENOMIC DNA]</scope>
    <source>
        <strain evidence="3 4">K13M18</strain>
    </source>
</reference>
<evidence type="ECO:0000313" key="4">
    <source>
        <dbReference type="Proteomes" id="UP000282002"/>
    </source>
</evidence>
<dbReference type="Pfam" id="PF01970">
    <property type="entry name" value="TctA"/>
    <property type="match status" value="1"/>
</dbReference>
<proteinExistence type="predicted"/>
<feature type="transmembrane region" description="Helical" evidence="1">
    <location>
        <begin position="74"/>
        <end position="96"/>
    </location>
</feature>
<dbReference type="PANTHER" id="PTHR35342:SF5">
    <property type="entry name" value="TRICARBOXYLIC TRANSPORT PROTEIN"/>
    <property type="match status" value="1"/>
</dbReference>
<keyword evidence="1" id="KW-0812">Transmembrane</keyword>
<feature type="transmembrane region" description="Helical" evidence="1">
    <location>
        <begin position="108"/>
        <end position="129"/>
    </location>
</feature>
<keyword evidence="1" id="KW-1133">Transmembrane helix</keyword>
<feature type="transmembrane region" description="Helical" evidence="1">
    <location>
        <begin position="410"/>
        <end position="443"/>
    </location>
</feature>
<dbReference type="Proteomes" id="UP000282002">
    <property type="component" value="Chromosome"/>
</dbReference>
<protein>
    <recommendedName>
        <fullName evidence="2">DUF112 domain-containing protein</fullName>
    </recommendedName>
</protein>